<dbReference type="AlphaFoldDB" id="A0A8X9A522"/>
<evidence type="ECO:0008006" key="3">
    <source>
        <dbReference type="Google" id="ProtNLM"/>
    </source>
</evidence>
<gene>
    <name evidence="1" type="ORF">SASPL_112936</name>
</gene>
<comment type="caution">
    <text evidence="1">The sequence shown here is derived from an EMBL/GenBank/DDBJ whole genome shotgun (WGS) entry which is preliminary data.</text>
</comment>
<reference evidence="1" key="2">
    <citation type="submission" date="2020-08" db="EMBL/GenBank/DDBJ databases">
        <title>Plant Genome Project.</title>
        <authorList>
            <person name="Zhang R.-G."/>
        </authorList>
    </citation>
    <scope>NUCLEOTIDE SEQUENCE</scope>
    <source>
        <strain evidence="1">Huo1</strain>
        <tissue evidence="1">Leaf</tissue>
    </source>
</reference>
<reference evidence="1" key="1">
    <citation type="submission" date="2018-01" db="EMBL/GenBank/DDBJ databases">
        <authorList>
            <person name="Mao J.F."/>
        </authorList>
    </citation>
    <scope>NUCLEOTIDE SEQUENCE</scope>
    <source>
        <strain evidence="1">Huo1</strain>
        <tissue evidence="1">Leaf</tissue>
    </source>
</reference>
<evidence type="ECO:0000313" key="1">
    <source>
        <dbReference type="EMBL" id="KAG6428683.1"/>
    </source>
</evidence>
<accession>A0A8X9A522</accession>
<protein>
    <recommendedName>
        <fullName evidence="3">F-box associated domain-containing protein</fullName>
    </recommendedName>
</protein>
<keyword evidence="2" id="KW-1185">Reference proteome</keyword>
<organism evidence="1">
    <name type="scientific">Salvia splendens</name>
    <name type="common">Scarlet sage</name>
    <dbReference type="NCBI Taxonomy" id="180675"/>
    <lineage>
        <taxon>Eukaryota</taxon>
        <taxon>Viridiplantae</taxon>
        <taxon>Streptophyta</taxon>
        <taxon>Embryophyta</taxon>
        <taxon>Tracheophyta</taxon>
        <taxon>Spermatophyta</taxon>
        <taxon>Magnoliopsida</taxon>
        <taxon>eudicotyledons</taxon>
        <taxon>Gunneridae</taxon>
        <taxon>Pentapetalae</taxon>
        <taxon>asterids</taxon>
        <taxon>lamiids</taxon>
        <taxon>Lamiales</taxon>
        <taxon>Lamiaceae</taxon>
        <taxon>Nepetoideae</taxon>
        <taxon>Mentheae</taxon>
        <taxon>Salviinae</taxon>
        <taxon>Salvia</taxon>
        <taxon>Salvia subgen. Calosphace</taxon>
        <taxon>core Calosphace</taxon>
    </lineage>
</organism>
<dbReference type="Proteomes" id="UP000298416">
    <property type="component" value="Unassembled WGS sequence"/>
</dbReference>
<name>A0A8X9A522_SALSN</name>
<evidence type="ECO:0000313" key="2">
    <source>
        <dbReference type="Proteomes" id="UP000298416"/>
    </source>
</evidence>
<sequence length="137" mass="15330">MIWVRVQYASVGVLEGCLALAVNVQSLDIWVLQRYGSQVSWTRQFVIDTSVPVGNLLVEGTFKPLQVLDNRYVILLIWSALAMVCYDSNEKTFKFFKLYGVGSVCKFSLLKPSLVPLTDALNIEDDDGDGDGDEQNF</sequence>
<dbReference type="EMBL" id="PNBA02000004">
    <property type="protein sequence ID" value="KAG6428683.1"/>
    <property type="molecule type" value="Genomic_DNA"/>
</dbReference>
<proteinExistence type="predicted"/>